<sequence>LLYKKIGGKKDSISISIDFKDIDLNDLLDILSAMTGLNIIASPEVQGRVPVARFENVPVLKALEIILEFFDYEYEIVDNIIRVSPIPLVSQSFTLKSALASEIESSLKPLLSEVGKIELNQETNSLLITDKPKRMKEIAASILKLDEPDRQLSTQSFSLKFIQAEAIFPLIQPHLSRLGKIEADLSTNSLLITDTNYSLSKIEKVILSLDHFKAQEKLFSLKFALASEVAKLISGYLTPEGDLEVREDKNEILVKASSYSLEKIDHLLAELDIPSKQMKK</sequence>
<dbReference type="Pfam" id="PF21305">
    <property type="entry name" value="type_II_gspD_N0"/>
    <property type="match status" value="1"/>
</dbReference>
<dbReference type="AlphaFoldDB" id="X1DDV3"/>
<dbReference type="InterPro" id="IPR051808">
    <property type="entry name" value="Type_IV_pilus_biogenesis"/>
</dbReference>
<feature type="domain" description="NolW-like" evidence="1">
    <location>
        <begin position="154"/>
        <end position="210"/>
    </location>
</feature>
<proteinExistence type="predicted"/>
<name>X1DDV3_9ZZZZ</name>
<gene>
    <name evidence="3" type="ORF">S01H4_45980</name>
</gene>
<organism evidence="3">
    <name type="scientific">marine sediment metagenome</name>
    <dbReference type="NCBI Taxonomy" id="412755"/>
    <lineage>
        <taxon>unclassified sequences</taxon>
        <taxon>metagenomes</taxon>
        <taxon>ecological metagenomes</taxon>
    </lineage>
</organism>
<dbReference type="EMBL" id="BART01025642">
    <property type="protein sequence ID" value="GAH03249.1"/>
    <property type="molecule type" value="Genomic_DNA"/>
</dbReference>
<dbReference type="PANTHER" id="PTHR30604:SF1">
    <property type="entry name" value="DNA UTILIZATION PROTEIN HOFQ"/>
    <property type="match status" value="1"/>
</dbReference>
<protein>
    <submittedName>
        <fullName evidence="3">Uncharacterized protein</fullName>
    </submittedName>
</protein>
<feature type="non-terminal residue" evidence="3">
    <location>
        <position position="280"/>
    </location>
</feature>
<dbReference type="InterPro" id="IPR005644">
    <property type="entry name" value="NolW-like"/>
</dbReference>
<dbReference type="Gene3D" id="3.30.1370.130">
    <property type="match status" value="1"/>
</dbReference>
<reference evidence="3" key="1">
    <citation type="journal article" date="2014" name="Front. Microbiol.">
        <title>High frequency of phylogenetically diverse reductive dehalogenase-homologous genes in deep subseafloor sedimentary metagenomes.</title>
        <authorList>
            <person name="Kawai M."/>
            <person name="Futagami T."/>
            <person name="Toyoda A."/>
            <person name="Takaki Y."/>
            <person name="Nishi S."/>
            <person name="Hori S."/>
            <person name="Arai W."/>
            <person name="Tsubouchi T."/>
            <person name="Morono Y."/>
            <person name="Uchiyama I."/>
            <person name="Ito T."/>
            <person name="Fujiyama A."/>
            <person name="Inagaki F."/>
            <person name="Takami H."/>
        </authorList>
    </citation>
    <scope>NUCLEOTIDE SEQUENCE</scope>
    <source>
        <strain evidence="3">Expedition CK06-06</strain>
    </source>
</reference>
<feature type="domain" description="GspD-like N0" evidence="2">
    <location>
        <begin position="17"/>
        <end position="71"/>
    </location>
</feature>
<evidence type="ECO:0000259" key="1">
    <source>
        <dbReference type="Pfam" id="PF03958"/>
    </source>
</evidence>
<accession>X1DDV3</accession>
<feature type="domain" description="NolW-like" evidence="1">
    <location>
        <begin position="91"/>
        <end position="151"/>
    </location>
</feature>
<evidence type="ECO:0000259" key="2">
    <source>
        <dbReference type="Pfam" id="PF21305"/>
    </source>
</evidence>
<dbReference type="Pfam" id="PF03958">
    <property type="entry name" value="Secretin_N"/>
    <property type="match status" value="2"/>
</dbReference>
<dbReference type="InterPro" id="IPR049371">
    <property type="entry name" value="GspD-like_N0"/>
</dbReference>
<dbReference type="PANTHER" id="PTHR30604">
    <property type="entry name" value="PROTEIN TRANSPORT PROTEIN HOFQ"/>
    <property type="match status" value="1"/>
</dbReference>
<dbReference type="Gene3D" id="3.30.1370.120">
    <property type="match status" value="3"/>
</dbReference>
<dbReference type="InterPro" id="IPR038591">
    <property type="entry name" value="NolW-like_sf"/>
</dbReference>
<comment type="caution">
    <text evidence="3">The sequence shown here is derived from an EMBL/GenBank/DDBJ whole genome shotgun (WGS) entry which is preliminary data.</text>
</comment>
<evidence type="ECO:0000313" key="3">
    <source>
        <dbReference type="EMBL" id="GAH03249.1"/>
    </source>
</evidence>
<feature type="non-terminal residue" evidence="3">
    <location>
        <position position="1"/>
    </location>
</feature>